<dbReference type="GO" id="GO:0005525">
    <property type="term" value="F:GTP binding"/>
    <property type="evidence" value="ECO:0007669"/>
    <property type="project" value="UniProtKB-KW"/>
</dbReference>
<dbReference type="GO" id="GO:0031683">
    <property type="term" value="F:G-protein beta/gamma-subunit complex binding"/>
    <property type="evidence" value="ECO:0007669"/>
    <property type="project" value="InterPro"/>
</dbReference>
<dbReference type="Gene3D" id="1.10.400.10">
    <property type="entry name" value="GI Alpha 1, domain 2-like"/>
    <property type="match status" value="1"/>
</dbReference>
<organism evidence="3 4">
    <name type="scientific">Hibiscus syriacus</name>
    <name type="common">Rose of Sharon</name>
    <dbReference type="NCBI Taxonomy" id="106335"/>
    <lineage>
        <taxon>Eukaryota</taxon>
        <taxon>Viridiplantae</taxon>
        <taxon>Streptophyta</taxon>
        <taxon>Embryophyta</taxon>
        <taxon>Tracheophyta</taxon>
        <taxon>Spermatophyta</taxon>
        <taxon>Magnoliopsida</taxon>
        <taxon>eudicotyledons</taxon>
        <taxon>Gunneridae</taxon>
        <taxon>Pentapetalae</taxon>
        <taxon>rosids</taxon>
        <taxon>malvids</taxon>
        <taxon>Malvales</taxon>
        <taxon>Malvaceae</taxon>
        <taxon>Malvoideae</taxon>
        <taxon>Hibiscus</taxon>
    </lineage>
</organism>
<sequence>MGSMPEGRKCVTCIGKKIEESKRSCLGKCSRMLNELEIQQAMNSEKTCMSNQLPPELIVVNGEPLSQDELHVLLTCRNRPKKLKPGFYWYDKVSGLWGKEGHGPCQIITAQINVGGKIKAHASNGNAKVIVNDREITRNELWMLQIVGVNCEGKPSFWLSADGSYQEGDIVIFPNVMSLAITWMLYMYLIFRQEFSFFALSSLATGSASQIYHKSEYSISPQLKAFSEWLIQVMESGNLEVIFPDATSDYAQFFQKLWNDAGFQATYNQRHELETLPGAATYFLERAVEISKTDYEPSDMDILYAEVVELIILHGILISHIR</sequence>
<dbReference type="InterPro" id="IPR011025">
    <property type="entry name" value="GproteinA_insert"/>
</dbReference>
<dbReference type="Pfam" id="PF00503">
    <property type="entry name" value="G-alpha"/>
    <property type="match status" value="1"/>
</dbReference>
<accession>A0A6A3CI93</accession>
<keyword evidence="4" id="KW-1185">Reference proteome</keyword>
<dbReference type="InterPro" id="IPR001019">
    <property type="entry name" value="Gprotein_alpha_su"/>
</dbReference>
<dbReference type="Proteomes" id="UP000436088">
    <property type="component" value="Unassembled WGS sequence"/>
</dbReference>
<gene>
    <name evidence="3" type="ORF">F3Y22_tig00005712pilonHSYRG00065</name>
</gene>
<keyword evidence="1" id="KW-0547">Nucleotide-binding</keyword>
<dbReference type="GO" id="GO:0003924">
    <property type="term" value="F:GTPase activity"/>
    <property type="evidence" value="ECO:0007669"/>
    <property type="project" value="InterPro"/>
</dbReference>
<evidence type="ECO:0000256" key="2">
    <source>
        <dbReference type="ARBA" id="ARBA00023134"/>
    </source>
</evidence>
<dbReference type="EMBL" id="VEPZ02000314">
    <property type="protein sequence ID" value="KAE8727232.1"/>
    <property type="molecule type" value="Genomic_DNA"/>
</dbReference>
<reference evidence="3" key="1">
    <citation type="submission" date="2019-09" db="EMBL/GenBank/DDBJ databases">
        <title>Draft genome information of white flower Hibiscus syriacus.</title>
        <authorList>
            <person name="Kim Y.-M."/>
        </authorList>
    </citation>
    <scope>NUCLEOTIDE SEQUENCE [LARGE SCALE GENOMIC DNA]</scope>
    <source>
        <strain evidence="3">YM2019G1</strain>
    </source>
</reference>
<protein>
    <submittedName>
        <fullName evidence="3">Extra-large guanine nucleotide-binding protein 2</fullName>
    </submittedName>
</protein>
<proteinExistence type="predicted"/>
<name>A0A6A3CI93_HIBSY</name>
<evidence type="ECO:0000256" key="1">
    <source>
        <dbReference type="ARBA" id="ARBA00022741"/>
    </source>
</evidence>
<dbReference type="PANTHER" id="PTHR36486">
    <property type="entry name" value="OS01G0977800 PROTEIN"/>
    <property type="match status" value="1"/>
</dbReference>
<dbReference type="GO" id="GO:0007186">
    <property type="term" value="P:G protein-coupled receptor signaling pathway"/>
    <property type="evidence" value="ECO:0007669"/>
    <property type="project" value="InterPro"/>
</dbReference>
<dbReference type="PANTHER" id="PTHR36486:SF4">
    <property type="entry name" value="PH DOMAIN-CONTAINING PROTEIN"/>
    <property type="match status" value="1"/>
</dbReference>
<keyword evidence="2" id="KW-0342">GTP-binding</keyword>
<dbReference type="SUPFAM" id="SSF47895">
    <property type="entry name" value="Transducin (alpha subunit), insertion domain"/>
    <property type="match status" value="1"/>
</dbReference>
<evidence type="ECO:0000313" key="4">
    <source>
        <dbReference type="Proteomes" id="UP000436088"/>
    </source>
</evidence>
<dbReference type="InterPro" id="IPR053057">
    <property type="entry name" value="XLG_GTP-binding"/>
</dbReference>
<dbReference type="PROSITE" id="PS51882">
    <property type="entry name" value="G_ALPHA"/>
    <property type="match status" value="1"/>
</dbReference>
<dbReference type="AlphaFoldDB" id="A0A6A3CI93"/>
<comment type="caution">
    <text evidence="3">The sequence shown here is derived from an EMBL/GenBank/DDBJ whole genome shotgun (WGS) entry which is preliminary data.</text>
</comment>
<evidence type="ECO:0000313" key="3">
    <source>
        <dbReference type="EMBL" id="KAE8727232.1"/>
    </source>
</evidence>